<evidence type="ECO:0000313" key="1">
    <source>
        <dbReference type="EMBL" id="XDJ15013.1"/>
    </source>
</evidence>
<proteinExistence type="predicted"/>
<organism evidence="1">
    <name type="scientific">Pseudomonas phage HRDY3</name>
    <dbReference type="NCBI Taxonomy" id="3236930"/>
    <lineage>
        <taxon>Viruses</taxon>
    </lineage>
</organism>
<name>A0AB39CDC8_9VIRU</name>
<accession>A0AB39CDC8</accession>
<dbReference type="EMBL" id="PQ015379">
    <property type="protein sequence ID" value="XDJ15013.1"/>
    <property type="molecule type" value="Genomic_DNA"/>
</dbReference>
<reference evidence="1" key="1">
    <citation type="submission" date="2024-07" db="EMBL/GenBank/DDBJ databases">
        <authorList>
            <person name="Bringhurst R.M."/>
            <person name="Homer T.E."/>
        </authorList>
    </citation>
    <scope>NUCLEOTIDE SEQUENCE</scope>
</reference>
<sequence length="94" mass="10829">METLSTTELAAQMGVTHSAIQCRLIAANFRKRPKGITTPPDELDIITEENEGIGLFGQGNKRPWPKYYEKAALLKWYETENARVPFHRLKRRKT</sequence>
<protein>
    <submittedName>
        <fullName evidence="1">Uncharacterized protein</fullName>
    </submittedName>
</protein>